<keyword evidence="2" id="KW-1185">Reference proteome</keyword>
<dbReference type="EMBL" id="MU273733">
    <property type="protein sequence ID" value="KAI0028651.1"/>
    <property type="molecule type" value="Genomic_DNA"/>
</dbReference>
<accession>A0ACB8QAL8</accession>
<reference evidence="1" key="1">
    <citation type="submission" date="2021-02" db="EMBL/GenBank/DDBJ databases">
        <authorList>
            <consortium name="DOE Joint Genome Institute"/>
            <person name="Ahrendt S."/>
            <person name="Looney B.P."/>
            <person name="Miyauchi S."/>
            <person name="Morin E."/>
            <person name="Drula E."/>
            <person name="Courty P.E."/>
            <person name="Chicoki N."/>
            <person name="Fauchery L."/>
            <person name="Kohler A."/>
            <person name="Kuo A."/>
            <person name="Labutti K."/>
            <person name="Pangilinan J."/>
            <person name="Lipzen A."/>
            <person name="Riley R."/>
            <person name="Andreopoulos W."/>
            <person name="He G."/>
            <person name="Johnson J."/>
            <person name="Barry K.W."/>
            <person name="Grigoriev I.V."/>
            <person name="Nagy L."/>
            <person name="Hibbett D."/>
            <person name="Henrissat B."/>
            <person name="Matheny P.B."/>
            <person name="Labbe J."/>
            <person name="Martin F."/>
        </authorList>
    </citation>
    <scope>NUCLEOTIDE SEQUENCE</scope>
    <source>
        <strain evidence="1">EC-137</strain>
    </source>
</reference>
<sequence>MPRRARAVHGSSKPAPRSGGVEPVHIARRQARHGHLSVYTQSSNTSSLKARSRRRFSHGDARTRPVLIITAPVQIASKRRRLRAASLPSSSASNLRVPPRYTPDPINARADPDIDELAFPIFSRSSLDAPIEPPAYADITVEQICDLDPDQAPAHPYALDGWTRSPLADCIRKLLSEDGDREQEIVVAEYNAVKTYKPVIENVAVAYAARIERWAPAPPISLSYLDGCAVSPRRATSPGSQQRLRFAAPPPADVTSPTSPRRAMFCKLSADALFGRPRLSARTRSSPSLDQAPEKSVLEAEETPLSRTTSEKRRSFLSRTLSTKEGQKTVFGIRVRG</sequence>
<gene>
    <name evidence="1" type="ORF">K488DRAFT_73606</name>
</gene>
<comment type="caution">
    <text evidence="1">The sequence shown here is derived from an EMBL/GenBank/DDBJ whole genome shotgun (WGS) entry which is preliminary data.</text>
</comment>
<organism evidence="1 2">
    <name type="scientific">Vararia minispora EC-137</name>
    <dbReference type="NCBI Taxonomy" id="1314806"/>
    <lineage>
        <taxon>Eukaryota</taxon>
        <taxon>Fungi</taxon>
        <taxon>Dikarya</taxon>
        <taxon>Basidiomycota</taxon>
        <taxon>Agaricomycotina</taxon>
        <taxon>Agaricomycetes</taxon>
        <taxon>Russulales</taxon>
        <taxon>Lachnocladiaceae</taxon>
        <taxon>Vararia</taxon>
    </lineage>
</organism>
<reference evidence="1" key="2">
    <citation type="journal article" date="2022" name="New Phytol.">
        <title>Evolutionary transition to the ectomycorrhizal habit in the genomes of a hyperdiverse lineage of mushroom-forming fungi.</title>
        <authorList>
            <person name="Looney B."/>
            <person name="Miyauchi S."/>
            <person name="Morin E."/>
            <person name="Drula E."/>
            <person name="Courty P.E."/>
            <person name="Kohler A."/>
            <person name="Kuo A."/>
            <person name="LaButti K."/>
            <person name="Pangilinan J."/>
            <person name="Lipzen A."/>
            <person name="Riley R."/>
            <person name="Andreopoulos W."/>
            <person name="He G."/>
            <person name="Johnson J."/>
            <person name="Nolan M."/>
            <person name="Tritt A."/>
            <person name="Barry K.W."/>
            <person name="Grigoriev I.V."/>
            <person name="Nagy L.G."/>
            <person name="Hibbett D."/>
            <person name="Henrissat B."/>
            <person name="Matheny P.B."/>
            <person name="Labbe J."/>
            <person name="Martin F.M."/>
        </authorList>
    </citation>
    <scope>NUCLEOTIDE SEQUENCE</scope>
    <source>
        <strain evidence="1">EC-137</strain>
    </source>
</reference>
<name>A0ACB8QAL8_9AGAM</name>
<evidence type="ECO:0000313" key="1">
    <source>
        <dbReference type="EMBL" id="KAI0028651.1"/>
    </source>
</evidence>
<evidence type="ECO:0000313" key="2">
    <source>
        <dbReference type="Proteomes" id="UP000814128"/>
    </source>
</evidence>
<protein>
    <submittedName>
        <fullName evidence="1">Uncharacterized protein</fullName>
    </submittedName>
</protein>
<proteinExistence type="predicted"/>
<dbReference type="Proteomes" id="UP000814128">
    <property type="component" value="Unassembled WGS sequence"/>
</dbReference>